<proteinExistence type="predicted"/>
<sequence length="98" mass="11635">MEDNWNGIKEVLTSTCRVMGLKKRHYKEWISIETPYKIQERKNKKTAIHCSRTRTEKVKAQAEYTESDKQMKRGPVDGKEKYVEDLVMMAEKLQQKDI</sequence>
<gene>
    <name evidence="1" type="ORF">SMTD_LOCUS11639</name>
</gene>
<dbReference type="Proteomes" id="UP000269396">
    <property type="component" value="Unassembled WGS sequence"/>
</dbReference>
<organism evidence="1 2">
    <name type="scientific">Schistosoma mattheei</name>
    <dbReference type="NCBI Taxonomy" id="31246"/>
    <lineage>
        <taxon>Eukaryota</taxon>
        <taxon>Metazoa</taxon>
        <taxon>Spiralia</taxon>
        <taxon>Lophotrochozoa</taxon>
        <taxon>Platyhelminthes</taxon>
        <taxon>Trematoda</taxon>
        <taxon>Digenea</taxon>
        <taxon>Strigeidida</taxon>
        <taxon>Schistosomatoidea</taxon>
        <taxon>Schistosomatidae</taxon>
        <taxon>Schistosoma</taxon>
    </lineage>
</organism>
<dbReference type="EMBL" id="UZAL01031652">
    <property type="protein sequence ID" value="VDP58782.1"/>
    <property type="molecule type" value="Genomic_DNA"/>
</dbReference>
<dbReference type="AlphaFoldDB" id="A0A183PBA3"/>
<reference evidence="1 2" key="1">
    <citation type="submission" date="2018-11" db="EMBL/GenBank/DDBJ databases">
        <authorList>
            <consortium name="Pathogen Informatics"/>
        </authorList>
    </citation>
    <scope>NUCLEOTIDE SEQUENCE [LARGE SCALE GENOMIC DNA]</scope>
    <source>
        <strain>Denwood</strain>
        <strain evidence="2">Zambia</strain>
    </source>
</reference>
<protein>
    <submittedName>
        <fullName evidence="1">Uncharacterized protein</fullName>
    </submittedName>
</protein>
<keyword evidence="2" id="KW-1185">Reference proteome</keyword>
<accession>A0A183PBA3</accession>
<evidence type="ECO:0000313" key="2">
    <source>
        <dbReference type="Proteomes" id="UP000269396"/>
    </source>
</evidence>
<evidence type="ECO:0000313" key="1">
    <source>
        <dbReference type="EMBL" id="VDP58782.1"/>
    </source>
</evidence>
<name>A0A183PBA3_9TREM</name>